<dbReference type="GO" id="GO:0033819">
    <property type="term" value="F:lipoyl(octanoyl) transferase activity"/>
    <property type="evidence" value="ECO:0007669"/>
    <property type="project" value="UniProtKB-EC"/>
</dbReference>
<dbReference type="PANTHER" id="PTHR10993">
    <property type="entry name" value="OCTANOYLTRANSFERASE"/>
    <property type="match status" value="1"/>
</dbReference>
<evidence type="ECO:0000313" key="11">
    <source>
        <dbReference type="Proteomes" id="UP000030755"/>
    </source>
</evidence>
<evidence type="ECO:0000256" key="3">
    <source>
        <dbReference type="ARBA" id="ARBA00022679"/>
    </source>
</evidence>
<protein>
    <recommendedName>
        <fullName evidence="5">Octanoyltransferase</fullName>
        <ecNumber evidence="5">2.3.1.181</ecNumber>
    </recommendedName>
</protein>
<evidence type="ECO:0000313" key="10">
    <source>
        <dbReference type="EMBL" id="EPZ33853.1"/>
    </source>
</evidence>
<dbReference type="PIRSF" id="PIRSF016262">
    <property type="entry name" value="LPLase"/>
    <property type="match status" value="1"/>
</dbReference>
<feature type="binding site" evidence="7">
    <location>
        <begin position="159"/>
        <end position="161"/>
    </location>
    <ligand>
        <name>substrate</name>
    </ligand>
</feature>
<dbReference type="InterPro" id="IPR004143">
    <property type="entry name" value="BPL_LPL_catalytic"/>
</dbReference>
<dbReference type="OMA" id="QHISFLT"/>
<evidence type="ECO:0000256" key="8">
    <source>
        <dbReference type="PIRSR" id="PIRSR016262-3"/>
    </source>
</evidence>
<comment type="function">
    <text evidence="5">Catalyzes the transfer of endogenously produced octanoic acid from octanoyl-acyl-carrier-protein onto the lipoyl domains of lipoate-dependent enzymes. Lipoyl-ACP can also act as a substrate although octanoyl-ACP is likely to be the physiological substrate.</text>
</comment>
<name>A0A075AUA6_ROZAC</name>
<accession>A0A075AUA6</accession>
<dbReference type="EMBL" id="KE561029">
    <property type="protein sequence ID" value="EPZ33853.1"/>
    <property type="molecule type" value="Genomic_DNA"/>
</dbReference>
<gene>
    <name evidence="10" type="ORF">O9G_004445</name>
</gene>
<feature type="binding site" evidence="7">
    <location>
        <begin position="146"/>
        <end position="148"/>
    </location>
    <ligand>
        <name>substrate</name>
    </ligand>
</feature>
<dbReference type="HAMAP" id="MF_00013">
    <property type="entry name" value="LipB"/>
    <property type="match status" value="1"/>
</dbReference>
<dbReference type="CDD" id="cd16444">
    <property type="entry name" value="LipB"/>
    <property type="match status" value="1"/>
</dbReference>
<comment type="similarity">
    <text evidence="2 5">Belongs to the LipB family.</text>
</comment>
<dbReference type="PANTHER" id="PTHR10993:SF7">
    <property type="entry name" value="LIPOYLTRANSFERASE 2, MITOCHONDRIAL-RELATED"/>
    <property type="match status" value="1"/>
</dbReference>
<evidence type="ECO:0000256" key="1">
    <source>
        <dbReference type="ARBA" id="ARBA00004821"/>
    </source>
</evidence>
<evidence type="ECO:0000256" key="6">
    <source>
        <dbReference type="PIRSR" id="PIRSR016262-1"/>
    </source>
</evidence>
<reference evidence="10 11" key="1">
    <citation type="journal article" date="2013" name="Curr. Biol.">
        <title>Shared signatures of parasitism and phylogenomics unite Cryptomycota and microsporidia.</title>
        <authorList>
            <person name="James T.Y."/>
            <person name="Pelin A."/>
            <person name="Bonen L."/>
            <person name="Ahrendt S."/>
            <person name="Sain D."/>
            <person name="Corradi N."/>
            <person name="Stajich J.E."/>
        </authorList>
    </citation>
    <scope>NUCLEOTIDE SEQUENCE [LARGE SCALE GENOMIC DNA]</scope>
    <source>
        <strain evidence="10 11">CSF55</strain>
    </source>
</reference>
<evidence type="ECO:0000256" key="4">
    <source>
        <dbReference type="ARBA" id="ARBA00023315"/>
    </source>
</evidence>
<dbReference type="AlphaFoldDB" id="A0A075AUA6"/>
<evidence type="ECO:0000256" key="5">
    <source>
        <dbReference type="PIRNR" id="PIRNR016262"/>
    </source>
</evidence>
<dbReference type="GO" id="GO:0009249">
    <property type="term" value="P:protein lipoylation"/>
    <property type="evidence" value="ECO:0007669"/>
    <property type="project" value="InterPro"/>
</dbReference>
<dbReference type="HOGENOM" id="CLU_035168_1_2_1"/>
<comment type="catalytic activity">
    <reaction evidence="5">
        <text>octanoyl-[ACP] + L-lysyl-[protein] = N(6)-octanoyl-L-lysyl-[protein] + holo-[ACP] + H(+)</text>
        <dbReference type="Rhea" id="RHEA:17665"/>
        <dbReference type="Rhea" id="RHEA-COMP:9636"/>
        <dbReference type="Rhea" id="RHEA-COMP:9685"/>
        <dbReference type="Rhea" id="RHEA-COMP:9752"/>
        <dbReference type="Rhea" id="RHEA-COMP:9928"/>
        <dbReference type="ChEBI" id="CHEBI:15378"/>
        <dbReference type="ChEBI" id="CHEBI:29969"/>
        <dbReference type="ChEBI" id="CHEBI:64479"/>
        <dbReference type="ChEBI" id="CHEBI:78463"/>
        <dbReference type="ChEBI" id="CHEBI:78809"/>
        <dbReference type="EC" id="2.3.1.181"/>
    </reaction>
</comment>
<keyword evidence="4 5" id="KW-0012">Acyltransferase</keyword>
<dbReference type="Gene3D" id="3.30.930.10">
    <property type="entry name" value="Bira Bifunctional Protein, Domain 2"/>
    <property type="match status" value="1"/>
</dbReference>
<dbReference type="InterPro" id="IPR020605">
    <property type="entry name" value="Octanoyltransferase_CS"/>
</dbReference>
<dbReference type="UniPathway" id="UPA00538">
    <property type="reaction ID" value="UER00592"/>
</dbReference>
<dbReference type="OrthoDB" id="19908at2759"/>
<dbReference type="NCBIfam" id="TIGR00214">
    <property type="entry name" value="lipB"/>
    <property type="match status" value="1"/>
</dbReference>
<feature type="domain" description="BPL/LPL catalytic" evidence="9">
    <location>
        <begin position="30"/>
        <end position="214"/>
    </location>
</feature>
<dbReference type="Pfam" id="PF21948">
    <property type="entry name" value="LplA-B_cat"/>
    <property type="match status" value="1"/>
</dbReference>
<dbReference type="PROSITE" id="PS01313">
    <property type="entry name" value="LIPB"/>
    <property type="match status" value="1"/>
</dbReference>
<evidence type="ECO:0000256" key="2">
    <source>
        <dbReference type="ARBA" id="ARBA00007907"/>
    </source>
</evidence>
<dbReference type="PROSITE" id="PS51733">
    <property type="entry name" value="BPL_LPL_CATALYTIC"/>
    <property type="match status" value="1"/>
</dbReference>
<evidence type="ECO:0000256" key="7">
    <source>
        <dbReference type="PIRSR" id="PIRSR016262-2"/>
    </source>
</evidence>
<dbReference type="InterPro" id="IPR045864">
    <property type="entry name" value="aa-tRNA-synth_II/BPL/LPL"/>
</dbReference>
<dbReference type="Proteomes" id="UP000030755">
    <property type="component" value="Unassembled WGS sequence"/>
</dbReference>
<dbReference type="InterPro" id="IPR000544">
    <property type="entry name" value="Octanoyltransferase"/>
</dbReference>
<sequence length="224" mass="25680">MNKVKVLCLGVVEYQKALQLQNQIFSELYNSIDPVLLLLQHPPIFTSGKRHNPTEIEVNVLKSTGADFLKTERGGQLTFHGPGQLVAYPIMDIRSVNTTCSPSIRHFVCNLENTIQLFLSRYNIPTTTRCEYPGVWIEGQNRKIASVGIHVRRWLTCHGVSINITNEPLKYFNQTTICGFPGNIFTSIQAETNRYVRIDDELLHTFAESFSKTFKMEYEIKYEM</sequence>
<organism evidence="10 11">
    <name type="scientific">Rozella allomycis (strain CSF55)</name>
    <dbReference type="NCBI Taxonomy" id="988480"/>
    <lineage>
        <taxon>Eukaryota</taxon>
        <taxon>Fungi</taxon>
        <taxon>Fungi incertae sedis</taxon>
        <taxon>Cryptomycota</taxon>
        <taxon>Cryptomycota incertae sedis</taxon>
        <taxon>Rozella</taxon>
    </lineage>
</organism>
<dbReference type="STRING" id="988480.A0A075AUA6"/>
<keyword evidence="3 5" id="KW-0808">Transferase</keyword>
<dbReference type="SUPFAM" id="SSF55681">
    <property type="entry name" value="Class II aaRS and biotin synthetases"/>
    <property type="match status" value="1"/>
</dbReference>
<proteinExistence type="inferred from homology"/>
<dbReference type="EC" id="2.3.1.181" evidence="5"/>
<keyword evidence="11" id="KW-1185">Reference proteome</keyword>
<comment type="pathway">
    <text evidence="1 5">Protein modification; protein lipoylation via endogenous pathway; protein N(6)-(lipoyl)lysine from octanoyl-[acyl-carrier-protein]: step 1/2.</text>
</comment>
<feature type="active site" description="Acyl-thioester intermediate" evidence="6">
    <location>
        <position position="178"/>
    </location>
</feature>
<evidence type="ECO:0000259" key="9">
    <source>
        <dbReference type="PROSITE" id="PS51733"/>
    </source>
</evidence>
<feature type="binding site" evidence="7">
    <location>
        <begin position="73"/>
        <end position="80"/>
    </location>
    <ligand>
        <name>substrate</name>
    </ligand>
</feature>
<feature type="site" description="Lowers pKa of active site Cys" evidence="8">
    <location>
        <position position="143"/>
    </location>
</feature>